<proteinExistence type="predicted"/>
<accession>A0A7W3TNA4</accession>
<dbReference type="AlphaFoldDB" id="A0A7W3TNA4"/>
<sequence length="154" mass="15436">MKTKTLFATLFLAAAGLCASLQASAQEVGIRKGEVTAIAPVEVEAPPAQPARSSATGGALSRSLSRLAGRAAARATGGYSYDAYDVASSATRDATDAAAEVANAPKAGVAYMVMIRFDDGSESAIQTDDASKLAVGGRVRVLGSGSSAQLIPGD</sequence>
<evidence type="ECO:0000256" key="1">
    <source>
        <dbReference type="SAM" id="SignalP"/>
    </source>
</evidence>
<dbReference type="RefSeq" id="WP_182688263.1">
    <property type="nucleotide sequence ID" value="NZ_JACHTF010000015.1"/>
</dbReference>
<protein>
    <submittedName>
        <fullName evidence="2">Uncharacterized protein</fullName>
    </submittedName>
</protein>
<evidence type="ECO:0000313" key="3">
    <source>
        <dbReference type="Proteomes" id="UP000523196"/>
    </source>
</evidence>
<reference evidence="2 3" key="1">
    <citation type="submission" date="2020-08" db="EMBL/GenBank/DDBJ databases">
        <authorList>
            <person name="Xu S."/>
            <person name="Li A."/>
        </authorList>
    </citation>
    <scope>NUCLEOTIDE SEQUENCE [LARGE SCALE GENOMIC DNA]</scope>
    <source>
        <strain evidence="2 3">119BY6-57</strain>
    </source>
</reference>
<keyword evidence="1" id="KW-0732">Signal</keyword>
<feature type="signal peptide" evidence="1">
    <location>
        <begin position="1"/>
        <end position="25"/>
    </location>
</feature>
<name>A0A7W3TNA4_9GAMM</name>
<comment type="caution">
    <text evidence="2">The sequence shown here is derived from an EMBL/GenBank/DDBJ whole genome shotgun (WGS) entry which is preliminary data.</text>
</comment>
<dbReference type="EMBL" id="JACHTF010000015">
    <property type="protein sequence ID" value="MBB1061482.1"/>
    <property type="molecule type" value="Genomic_DNA"/>
</dbReference>
<keyword evidence="3" id="KW-1185">Reference proteome</keyword>
<gene>
    <name evidence="2" type="ORF">H4F98_12985</name>
</gene>
<evidence type="ECO:0000313" key="2">
    <source>
        <dbReference type="EMBL" id="MBB1061482.1"/>
    </source>
</evidence>
<dbReference type="Proteomes" id="UP000523196">
    <property type="component" value="Unassembled WGS sequence"/>
</dbReference>
<feature type="chain" id="PRO_5030606891" evidence="1">
    <location>
        <begin position="26"/>
        <end position="154"/>
    </location>
</feature>
<organism evidence="2 3">
    <name type="scientific">Marilutibacter spongiae</name>
    <dbReference type="NCBI Taxonomy" id="2025720"/>
    <lineage>
        <taxon>Bacteria</taxon>
        <taxon>Pseudomonadati</taxon>
        <taxon>Pseudomonadota</taxon>
        <taxon>Gammaproteobacteria</taxon>
        <taxon>Lysobacterales</taxon>
        <taxon>Lysobacteraceae</taxon>
        <taxon>Marilutibacter</taxon>
    </lineage>
</organism>